<evidence type="ECO:0000313" key="2">
    <source>
        <dbReference type="Proteomes" id="UP001139035"/>
    </source>
</evidence>
<dbReference type="Proteomes" id="UP001139035">
    <property type="component" value="Unassembled WGS sequence"/>
</dbReference>
<dbReference type="AlphaFoldDB" id="A0A9X1T796"/>
<sequence length="88" mass="9333">MVQILETLLDPDTIVFGGAIPSSLLDALCERMLPLLPSHADRPARELPRLTIGGADPWMVAAGAAAEPIARTFDPRFSAIQNGLVAPD</sequence>
<evidence type="ECO:0008006" key="3">
    <source>
        <dbReference type="Google" id="ProtNLM"/>
    </source>
</evidence>
<organism evidence="1 2">
    <name type="scientific">Jiella avicenniae</name>
    <dbReference type="NCBI Taxonomy" id="2907202"/>
    <lineage>
        <taxon>Bacteria</taxon>
        <taxon>Pseudomonadati</taxon>
        <taxon>Pseudomonadota</taxon>
        <taxon>Alphaproteobacteria</taxon>
        <taxon>Hyphomicrobiales</taxon>
        <taxon>Aurantimonadaceae</taxon>
        <taxon>Jiella</taxon>
    </lineage>
</organism>
<comment type="caution">
    <text evidence="1">The sequence shown here is derived from an EMBL/GenBank/DDBJ whole genome shotgun (WGS) entry which is preliminary data.</text>
</comment>
<evidence type="ECO:0000313" key="1">
    <source>
        <dbReference type="EMBL" id="MCE7030175.1"/>
    </source>
</evidence>
<name>A0A9X1T796_9HYPH</name>
<accession>A0A9X1T796</accession>
<protein>
    <recommendedName>
        <fullName evidence="3">ROK family protein</fullName>
    </recommendedName>
</protein>
<keyword evidence="2" id="KW-1185">Reference proteome</keyword>
<proteinExistence type="predicted"/>
<dbReference type="RefSeq" id="WP_233721253.1">
    <property type="nucleotide sequence ID" value="NZ_JAJUWU010000021.1"/>
</dbReference>
<dbReference type="SUPFAM" id="SSF53067">
    <property type="entry name" value="Actin-like ATPase domain"/>
    <property type="match status" value="1"/>
</dbReference>
<dbReference type="InterPro" id="IPR043129">
    <property type="entry name" value="ATPase_NBD"/>
</dbReference>
<gene>
    <name evidence="1" type="ORF">LZD57_19475</name>
</gene>
<reference evidence="1" key="1">
    <citation type="submission" date="2022-01" db="EMBL/GenBank/DDBJ databases">
        <title>Jiella avicenniae sp. nov., a novel endophytic bacterium isolated from bark of Avicennia marina.</title>
        <authorList>
            <person name="Tuo L."/>
        </authorList>
    </citation>
    <scope>NUCLEOTIDE SEQUENCE</scope>
    <source>
        <strain evidence="1">CBK1P-4</strain>
    </source>
</reference>
<dbReference type="EMBL" id="JAJUWU010000021">
    <property type="protein sequence ID" value="MCE7030175.1"/>
    <property type="molecule type" value="Genomic_DNA"/>
</dbReference>